<sequence length="111" mass="11633">MLVHSKAFAEQEWARSEPWNPGTAARLAPGGVVNFTVALFLADDVEDVERMLVRAGHAVAMGVPGTVVHADMTAAALCLHVPPALHVRSVRVEPENALTVAPVSTAPSSST</sequence>
<reference evidence="1 2" key="1">
    <citation type="journal article" date="2015" name="Genome Biol. Evol.">
        <title>Comparative Genomics of a Bacterivorous Green Alga Reveals Evolutionary Causalities and Consequences of Phago-Mixotrophic Mode of Nutrition.</title>
        <authorList>
            <person name="Burns J.A."/>
            <person name="Paasch A."/>
            <person name="Narechania A."/>
            <person name="Kim E."/>
        </authorList>
    </citation>
    <scope>NUCLEOTIDE SEQUENCE [LARGE SCALE GENOMIC DNA]</scope>
    <source>
        <strain evidence="1 2">PLY_AMNH</strain>
    </source>
</reference>
<accession>A0AAE0GPQ9</accession>
<proteinExistence type="predicted"/>
<name>A0AAE0GPQ9_9CHLO</name>
<keyword evidence="2" id="KW-1185">Reference proteome</keyword>
<dbReference type="Proteomes" id="UP001190700">
    <property type="component" value="Unassembled WGS sequence"/>
</dbReference>
<gene>
    <name evidence="1" type="ORF">CYMTET_10445</name>
</gene>
<dbReference type="Pfam" id="PF18951">
    <property type="entry name" value="DUF5695"/>
    <property type="match status" value="1"/>
</dbReference>
<organism evidence="1 2">
    <name type="scientific">Cymbomonas tetramitiformis</name>
    <dbReference type="NCBI Taxonomy" id="36881"/>
    <lineage>
        <taxon>Eukaryota</taxon>
        <taxon>Viridiplantae</taxon>
        <taxon>Chlorophyta</taxon>
        <taxon>Pyramimonadophyceae</taxon>
        <taxon>Pyramimonadales</taxon>
        <taxon>Pyramimonadaceae</taxon>
        <taxon>Cymbomonas</taxon>
    </lineage>
</organism>
<feature type="non-terminal residue" evidence="1">
    <location>
        <position position="111"/>
    </location>
</feature>
<comment type="caution">
    <text evidence="1">The sequence shown here is derived from an EMBL/GenBank/DDBJ whole genome shotgun (WGS) entry which is preliminary data.</text>
</comment>
<dbReference type="AlphaFoldDB" id="A0AAE0GPQ9"/>
<dbReference type="InterPro" id="IPR043750">
    <property type="entry name" value="DUF5695"/>
</dbReference>
<evidence type="ECO:0000313" key="2">
    <source>
        <dbReference type="Proteomes" id="UP001190700"/>
    </source>
</evidence>
<dbReference type="EMBL" id="LGRX02003702">
    <property type="protein sequence ID" value="KAK3281783.1"/>
    <property type="molecule type" value="Genomic_DNA"/>
</dbReference>
<protein>
    <submittedName>
        <fullName evidence="1">Uncharacterized protein</fullName>
    </submittedName>
</protein>
<evidence type="ECO:0000313" key="1">
    <source>
        <dbReference type="EMBL" id="KAK3281783.1"/>
    </source>
</evidence>